<comment type="caution">
    <text evidence="2">The sequence shown here is derived from an EMBL/GenBank/DDBJ whole genome shotgun (WGS) entry which is preliminary data.</text>
</comment>
<dbReference type="Proteomes" id="UP001152622">
    <property type="component" value="Chromosome 15"/>
</dbReference>
<dbReference type="AlphaFoldDB" id="A0A9Q1EM99"/>
<evidence type="ECO:0000313" key="3">
    <source>
        <dbReference type="Proteomes" id="UP001152622"/>
    </source>
</evidence>
<reference evidence="2" key="1">
    <citation type="journal article" date="2023" name="Science">
        <title>Genome structures resolve the early diversification of teleost fishes.</title>
        <authorList>
            <person name="Parey E."/>
            <person name="Louis A."/>
            <person name="Montfort J."/>
            <person name="Bouchez O."/>
            <person name="Roques C."/>
            <person name="Iampietro C."/>
            <person name="Lluch J."/>
            <person name="Castinel A."/>
            <person name="Donnadieu C."/>
            <person name="Desvignes T."/>
            <person name="Floi Bucao C."/>
            <person name="Jouanno E."/>
            <person name="Wen M."/>
            <person name="Mejri S."/>
            <person name="Dirks R."/>
            <person name="Jansen H."/>
            <person name="Henkel C."/>
            <person name="Chen W.J."/>
            <person name="Zahm M."/>
            <person name="Cabau C."/>
            <person name="Klopp C."/>
            <person name="Thompson A.W."/>
            <person name="Robinson-Rechavi M."/>
            <person name="Braasch I."/>
            <person name="Lecointre G."/>
            <person name="Bobe J."/>
            <person name="Postlethwait J.H."/>
            <person name="Berthelot C."/>
            <person name="Roest Crollius H."/>
            <person name="Guiguen Y."/>
        </authorList>
    </citation>
    <scope>NUCLEOTIDE SEQUENCE</scope>
    <source>
        <strain evidence="2">WJC10195</strain>
    </source>
</reference>
<proteinExistence type="predicted"/>
<accession>A0A9Q1EM99</accession>
<name>A0A9Q1EM99_SYNKA</name>
<sequence length="69" mass="7645">MNFDRKSHLEPHNMVTPEEGSGTDGHVFYALHQPPVILGGAFVRHFRAPQPNKRLQPSGVIVPRSMSLG</sequence>
<gene>
    <name evidence="2" type="ORF">SKAU_G00337400</name>
</gene>
<organism evidence="2 3">
    <name type="scientific">Synaphobranchus kaupii</name>
    <name type="common">Kaup's arrowtooth eel</name>
    <dbReference type="NCBI Taxonomy" id="118154"/>
    <lineage>
        <taxon>Eukaryota</taxon>
        <taxon>Metazoa</taxon>
        <taxon>Chordata</taxon>
        <taxon>Craniata</taxon>
        <taxon>Vertebrata</taxon>
        <taxon>Euteleostomi</taxon>
        <taxon>Actinopterygii</taxon>
        <taxon>Neopterygii</taxon>
        <taxon>Teleostei</taxon>
        <taxon>Anguilliformes</taxon>
        <taxon>Synaphobranchidae</taxon>
        <taxon>Synaphobranchus</taxon>
    </lineage>
</organism>
<feature type="region of interest" description="Disordered" evidence="1">
    <location>
        <begin position="1"/>
        <end position="21"/>
    </location>
</feature>
<feature type="compositionally biased region" description="Basic and acidic residues" evidence="1">
    <location>
        <begin position="1"/>
        <end position="11"/>
    </location>
</feature>
<evidence type="ECO:0000256" key="1">
    <source>
        <dbReference type="SAM" id="MobiDB-lite"/>
    </source>
</evidence>
<keyword evidence="3" id="KW-1185">Reference proteome</keyword>
<evidence type="ECO:0000313" key="2">
    <source>
        <dbReference type="EMBL" id="KAJ8341449.1"/>
    </source>
</evidence>
<protein>
    <submittedName>
        <fullName evidence="2">Uncharacterized protein</fullName>
    </submittedName>
</protein>
<dbReference type="EMBL" id="JAINUF010000015">
    <property type="protein sequence ID" value="KAJ8341449.1"/>
    <property type="molecule type" value="Genomic_DNA"/>
</dbReference>